<dbReference type="Pfam" id="PF01636">
    <property type="entry name" value="APH"/>
    <property type="match status" value="1"/>
</dbReference>
<name>A0A2W2HAC6_9ACTN</name>
<dbReference type="Proteomes" id="UP000248544">
    <property type="component" value="Unassembled WGS sequence"/>
</dbReference>
<keyword evidence="3" id="KW-0808">Transferase</keyword>
<dbReference type="SUPFAM" id="SSF56112">
    <property type="entry name" value="Protein kinase-like (PK-like)"/>
    <property type="match status" value="1"/>
</dbReference>
<evidence type="ECO:0000313" key="3">
    <source>
        <dbReference type="EMBL" id="PZG43197.1"/>
    </source>
</evidence>
<gene>
    <name evidence="3" type="ORF">C1I98_18770</name>
</gene>
<dbReference type="GO" id="GO:0016740">
    <property type="term" value="F:transferase activity"/>
    <property type="evidence" value="ECO:0007669"/>
    <property type="project" value="UniProtKB-KW"/>
</dbReference>
<feature type="domain" description="Aminoglycoside phosphotransferase" evidence="2">
    <location>
        <begin position="118"/>
        <end position="257"/>
    </location>
</feature>
<protein>
    <submittedName>
        <fullName evidence="3">Aminoglycoside phosphotransferase</fullName>
    </submittedName>
</protein>
<dbReference type="InterPro" id="IPR011009">
    <property type="entry name" value="Kinase-like_dom_sf"/>
</dbReference>
<proteinExistence type="predicted"/>
<dbReference type="InterPro" id="IPR002575">
    <property type="entry name" value="Aminoglycoside_PTrfase"/>
</dbReference>
<dbReference type="AlphaFoldDB" id="A0A2W2HAC6"/>
<evidence type="ECO:0000313" key="4">
    <source>
        <dbReference type="Proteomes" id="UP000248544"/>
    </source>
</evidence>
<reference evidence="3 4" key="1">
    <citation type="submission" date="2018-01" db="EMBL/GenBank/DDBJ databases">
        <title>Draft genome sequence of Sphaerisporangium sp. 7K107.</title>
        <authorList>
            <person name="Sahin N."/>
            <person name="Saygin H."/>
            <person name="Ay H."/>
        </authorList>
    </citation>
    <scope>NUCLEOTIDE SEQUENCE [LARGE SCALE GENOMIC DNA]</scope>
    <source>
        <strain evidence="3 4">7K107</strain>
    </source>
</reference>
<evidence type="ECO:0000256" key="1">
    <source>
        <dbReference type="SAM" id="MobiDB-lite"/>
    </source>
</evidence>
<keyword evidence="4" id="KW-1185">Reference proteome</keyword>
<comment type="caution">
    <text evidence="3">The sequence shown here is derived from an EMBL/GenBank/DDBJ whole genome shotgun (WGS) entry which is preliminary data.</text>
</comment>
<accession>A0A2W2HAC6</accession>
<dbReference type="Gene3D" id="3.90.1200.10">
    <property type="match status" value="1"/>
</dbReference>
<evidence type="ECO:0000259" key="2">
    <source>
        <dbReference type="Pfam" id="PF01636"/>
    </source>
</evidence>
<organism evidence="3 4">
    <name type="scientific">Spongiactinospora gelatinilytica</name>
    <dbReference type="NCBI Taxonomy" id="2666298"/>
    <lineage>
        <taxon>Bacteria</taxon>
        <taxon>Bacillati</taxon>
        <taxon>Actinomycetota</taxon>
        <taxon>Actinomycetes</taxon>
        <taxon>Streptosporangiales</taxon>
        <taxon>Streptosporangiaceae</taxon>
        <taxon>Spongiactinospora</taxon>
    </lineage>
</organism>
<sequence>MPPKPALRIRSSCGQSRLARMPSPPMPPLARRLAEIGRAHAGPGAPAELIPTRPDVMIVRVGAIVVKAHAPGMDAALLAPRVAASARLGGIMLPPADTGITQVEERLVSVWPAGEPVDSGDPDAAPWEAAARLLAALHSVPVAALPPLPPAGGPGRMAKTVAALNGGGPEEDVVRAAAASLPPAAGRTGLAHGDWHFGQLVRHPPEAGEWTLIDVDDLGVGDQAWDLARPAAWFACGLLDPAAWDRFLTAYLDAGGPALAGAADPWERLDGPARALTVQLAAAALISARRKGRQVDEVERMLVDACARIAGTDVRPREPHTQ</sequence>
<dbReference type="EMBL" id="POUA01000141">
    <property type="protein sequence ID" value="PZG43197.1"/>
    <property type="molecule type" value="Genomic_DNA"/>
</dbReference>
<feature type="region of interest" description="Disordered" evidence="1">
    <location>
        <begin position="1"/>
        <end position="26"/>
    </location>
</feature>